<dbReference type="GO" id="GO:0008289">
    <property type="term" value="F:lipid binding"/>
    <property type="evidence" value="ECO:0007669"/>
    <property type="project" value="InterPro"/>
</dbReference>
<dbReference type="GO" id="GO:0006869">
    <property type="term" value="P:lipid transport"/>
    <property type="evidence" value="ECO:0007669"/>
    <property type="project" value="InterPro"/>
</dbReference>
<feature type="transmembrane region" description="Helical" evidence="3">
    <location>
        <begin position="72"/>
        <end position="92"/>
    </location>
</feature>
<evidence type="ECO:0000256" key="3">
    <source>
        <dbReference type="SAM" id="Phobius"/>
    </source>
</evidence>
<keyword evidence="2" id="KW-0175">Coiled coil</keyword>
<feature type="transmembrane region" description="Helical" evidence="3">
    <location>
        <begin position="44"/>
        <end position="66"/>
    </location>
</feature>
<comment type="similarity">
    <text evidence="1">Belongs to the apolipoprotein L family.</text>
</comment>
<accession>A0AA47NYC8</accession>
<dbReference type="GO" id="GO:0005576">
    <property type="term" value="C:extracellular region"/>
    <property type="evidence" value="ECO:0007669"/>
    <property type="project" value="InterPro"/>
</dbReference>
<dbReference type="PANTHER" id="PTHR14096">
    <property type="entry name" value="APOLIPOPROTEIN L"/>
    <property type="match status" value="1"/>
</dbReference>
<dbReference type="PANTHER" id="PTHR14096:SF28">
    <property type="entry name" value="APOLIPOPROTEIN L, 1-RELATED"/>
    <property type="match status" value="1"/>
</dbReference>
<feature type="coiled-coil region" evidence="2">
    <location>
        <begin position="108"/>
        <end position="135"/>
    </location>
</feature>
<sequence length="602" mass="67168">MATADQLLELIFSWIDQRELCAEQLRKLARELESLRKKCNGSECVGSSVSVVGAACLIGAGAATVFTGGAAAPFLAFLGGVYSGVGVTISVVTKITEHFLSSDTMEEAQKIEKKSNDIAEKIQKLFKQLKEERKEGSSFTDDELDRHVMTEILGAVARRSGLKQKIIDSMYERMDFFNAEPGYMRHNHSFHNPNVMVALAGILMFFTFEGSGKKYKLLFAEGAKQLIKQMSTTGLKTALKGGAMVVGGAVGMAFALPEAIDNWKDQIKNNHVTEASQSLRDTADEILKMTRTLKRQFDNIKEMFEELADVKRCIENSNRSSKEKETLIKFAIKYCKDEDVRQWLRENSESVAFFKLVDMFHFLEQELDKKKKKIDRKDIDIIFVAHGAIEESKIPASCLLPLSTIKDVLLYSPWNCTINAGVAYGVATGCIQPQHRRFSCRGKGCQIPDERHRPTSLPNRWNSMKAAGGRKIPNIIVVPLRIPKDGAWEGFKFLKGKYGEPEKNRIVIPFILPGEIGSSLRLPFFVITLALSLVLCFTSYEATVHLAACLSKISAQTKLSEDDLKAQYACTIDKTRMTYPENMLSAIDGDTNLYRALKAVFG</sequence>
<dbReference type="EMBL" id="JAOPHQ010003744">
    <property type="protein sequence ID" value="KAK0141755.1"/>
    <property type="molecule type" value="Genomic_DNA"/>
</dbReference>
<evidence type="ECO:0008006" key="6">
    <source>
        <dbReference type="Google" id="ProtNLM"/>
    </source>
</evidence>
<proteinExistence type="inferred from homology"/>
<dbReference type="Proteomes" id="UP001174136">
    <property type="component" value="Unassembled WGS sequence"/>
</dbReference>
<reference evidence="4" key="1">
    <citation type="journal article" date="2023" name="Front. Mar. Sci.">
        <title>A new Merluccius polli reference genome to investigate the effects of global change in West African waters.</title>
        <authorList>
            <person name="Mateo J.L."/>
            <person name="Blanco-Fernandez C."/>
            <person name="Garcia-Vazquez E."/>
            <person name="Machado-Schiaffino G."/>
        </authorList>
    </citation>
    <scope>NUCLEOTIDE SEQUENCE</scope>
    <source>
        <strain evidence="4">C29</strain>
        <tissue evidence="4">Fin</tissue>
    </source>
</reference>
<keyword evidence="5" id="KW-1185">Reference proteome</keyword>
<keyword evidence="3" id="KW-0472">Membrane</keyword>
<feature type="coiled-coil region" evidence="2">
    <location>
        <begin position="18"/>
        <end position="45"/>
    </location>
</feature>
<dbReference type="AlphaFoldDB" id="A0AA47NYC8"/>
<comment type="caution">
    <text evidence="4">The sequence shown here is derived from an EMBL/GenBank/DDBJ whole genome shotgun (WGS) entry which is preliminary data.</text>
</comment>
<evidence type="ECO:0000313" key="5">
    <source>
        <dbReference type="Proteomes" id="UP001174136"/>
    </source>
</evidence>
<organism evidence="4 5">
    <name type="scientific">Merluccius polli</name>
    <name type="common">Benguela hake</name>
    <name type="synonym">Merluccius cadenati</name>
    <dbReference type="NCBI Taxonomy" id="89951"/>
    <lineage>
        <taxon>Eukaryota</taxon>
        <taxon>Metazoa</taxon>
        <taxon>Chordata</taxon>
        <taxon>Craniata</taxon>
        <taxon>Vertebrata</taxon>
        <taxon>Euteleostomi</taxon>
        <taxon>Actinopterygii</taxon>
        <taxon>Neopterygii</taxon>
        <taxon>Teleostei</taxon>
        <taxon>Neoteleostei</taxon>
        <taxon>Acanthomorphata</taxon>
        <taxon>Zeiogadaria</taxon>
        <taxon>Gadariae</taxon>
        <taxon>Gadiformes</taxon>
        <taxon>Gadoidei</taxon>
        <taxon>Merlucciidae</taxon>
        <taxon>Merluccius</taxon>
    </lineage>
</organism>
<name>A0AA47NYC8_MERPO</name>
<dbReference type="InterPro" id="IPR008405">
    <property type="entry name" value="ApoL"/>
</dbReference>
<feature type="transmembrane region" description="Helical" evidence="3">
    <location>
        <begin position="190"/>
        <end position="208"/>
    </location>
</feature>
<evidence type="ECO:0000256" key="1">
    <source>
        <dbReference type="ARBA" id="ARBA00010090"/>
    </source>
</evidence>
<evidence type="ECO:0000313" key="4">
    <source>
        <dbReference type="EMBL" id="KAK0141755.1"/>
    </source>
</evidence>
<keyword evidence="3" id="KW-1133">Transmembrane helix</keyword>
<dbReference type="GO" id="GO:0042157">
    <property type="term" value="P:lipoprotein metabolic process"/>
    <property type="evidence" value="ECO:0007669"/>
    <property type="project" value="InterPro"/>
</dbReference>
<evidence type="ECO:0000256" key="2">
    <source>
        <dbReference type="SAM" id="Coils"/>
    </source>
</evidence>
<keyword evidence="3" id="KW-0812">Transmembrane</keyword>
<protein>
    <recommendedName>
        <fullName evidence="6">Apolipoprotein L3</fullName>
    </recommendedName>
</protein>
<dbReference type="GO" id="GO:0016020">
    <property type="term" value="C:membrane"/>
    <property type="evidence" value="ECO:0007669"/>
    <property type="project" value="TreeGrafter"/>
</dbReference>
<gene>
    <name evidence="4" type="ORF">N1851_020579</name>
</gene>